<gene>
    <name evidence="4" type="ORF">NCG91_16185</name>
</gene>
<dbReference type="PROSITE" id="PS51682">
    <property type="entry name" value="SAM_OMT_I"/>
    <property type="match status" value="1"/>
</dbReference>
<name>A0ABT0WSW3_9BURK</name>
<sequence length="198" mass="21343">MHSIDTLDTLLSELEAFGNTNDAAHTERASRMLNITRDTGELLAVLVHARGARRVLEIGTSNGYSTLWLARAVQPLGGSVVTVEKAQDKFDMAHANFVRAQLQGVIGQLLADAGDVLRDAADGAYDFIFLDSARQQYESWWPQLDRVLAAGGVLVVDNASSHYADMAGFVDAIRADSRYMACLATVGKGEFIAVKAGN</sequence>
<keyword evidence="5" id="KW-1185">Reference proteome</keyword>
<dbReference type="InterPro" id="IPR002935">
    <property type="entry name" value="SAM_O-MeTrfase"/>
</dbReference>
<dbReference type="Gene3D" id="3.40.50.150">
    <property type="entry name" value="Vaccinia Virus protein VP39"/>
    <property type="match status" value="1"/>
</dbReference>
<keyword evidence="2 4" id="KW-0808">Transferase</keyword>
<keyword evidence="3" id="KW-0949">S-adenosyl-L-methionine</keyword>
<organism evidence="4 5">
    <name type="scientific">Janthinobacterium kumbetense</name>
    <dbReference type="NCBI Taxonomy" id="2950280"/>
    <lineage>
        <taxon>Bacteria</taxon>
        <taxon>Pseudomonadati</taxon>
        <taxon>Pseudomonadota</taxon>
        <taxon>Betaproteobacteria</taxon>
        <taxon>Burkholderiales</taxon>
        <taxon>Oxalobacteraceae</taxon>
        <taxon>Janthinobacterium</taxon>
    </lineage>
</organism>
<evidence type="ECO:0000313" key="4">
    <source>
        <dbReference type="EMBL" id="MCM2567147.1"/>
    </source>
</evidence>
<dbReference type="GO" id="GO:0032259">
    <property type="term" value="P:methylation"/>
    <property type="evidence" value="ECO:0007669"/>
    <property type="project" value="UniProtKB-KW"/>
</dbReference>
<evidence type="ECO:0000256" key="3">
    <source>
        <dbReference type="ARBA" id="ARBA00022691"/>
    </source>
</evidence>
<dbReference type="InterPro" id="IPR029063">
    <property type="entry name" value="SAM-dependent_MTases_sf"/>
</dbReference>
<evidence type="ECO:0000256" key="1">
    <source>
        <dbReference type="ARBA" id="ARBA00022603"/>
    </source>
</evidence>
<dbReference type="PANTHER" id="PTHR43167:SF1">
    <property type="entry name" value="PUTATIVE (AFU_ORTHOLOGUE AFUA_6G01830)-RELATED"/>
    <property type="match status" value="1"/>
</dbReference>
<evidence type="ECO:0000256" key="2">
    <source>
        <dbReference type="ARBA" id="ARBA00022679"/>
    </source>
</evidence>
<proteinExistence type="predicted"/>
<evidence type="ECO:0000313" key="5">
    <source>
        <dbReference type="Proteomes" id="UP001202243"/>
    </source>
</evidence>
<dbReference type="EMBL" id="JAMQGR010000005">
    <property type="protein sequence ID" value="MCM2567147.1"/>
    <property type="molecule type" value="Genomic_DNA"/>
</dbReference>
<reference evidence="4 5" key="1">
    <citation type="submission" date="2022-06" db="EMBL/GenBank/DDBJ databases">
        <title>Janthinobacterium kumbetensis sp. nov., isolated from spring water in Turkey.</title>
        <authorList>
            <person name="Inan Bektas K."/>
            <person name="Belduz A.A."/>
            <person name="Canakci S."/>
            <person name="Nalcaoglu A."/>
            <person name="Ceylan E."/>
            <person name="Kati H."/>
        </authorList>
    </citation>
    <scope>NUCLEOTIDE SEQUENCE [LARGE SCALE GENOMIC DNA]</scope>
    <source>
        <strain evidence="4 5">GK</strain>
    </source>
</reference>
<accession>A0ABT0WSW3</accession>
<dbReference type="GO" id="GO:0008168">
    <property type="term" value="F:methyltransferase activity"/>
    <property type="evidence" value="ECO:0007669"/>
    <property type="project" value="UniProtKB-KW"/>
</dbReference>
<dbReference type="RefSeq" id="WP_251350410.1">
    <property type="nucleotide sequence ID" value="NZ_JAMQGR010000005.1"/>
</dbReference>
<comment type="caution">
    <text evidence="4">The sequence shown here is derived from an EMBL/GenBank/DDBJ whole genome shotgun (WGS) entry which is preliminary data.</text>
</comment>
<dbReference type="CDD" id="cd02440">
    <property type="entry name" value="AdoMet_MTases"/>
    <property type="match status" value="1"/>
</dbReference>
<dbReference type="SUPFAM" id="SSF53335">
    <property type="entry name" value="S-adenosyl-L-methionine-dependent methyltransferases"/>
    <property type="match status" value="1"/>
</dbReference>
<dbReference type="EC" id="2.1.1.-" evidence="4"/>
<dbReference type="Pfam" id="PF01596">
    <property type="entry name" value="Methyltransf_3"/>
    <property type="match status" value="1"/>
</dbReference>
<keyword evidence="1 4" id="KW-0489">Methyltransferase</keyword>
<protein>
    <submittedName>
        <fullName evidence="4">Class I SAM-dependent methyltransferase</fullName>
        <ecNumber evidence="4">2.1.1.-</ecNumber>
    </submittedName>
</protein>
<dbReference type="PANTHER" id="PTHR43167">
    <property type="entry name" value="PUTATIVE (AFU_ORTHOLOGUE AFUA_6G01830)-RELATED"/>
    <property type="match status" value="1"/>
</dbReference>
<dbReference type="Proteomes" id="UP001202243">
    <property type="component" value="Unassembled WGS sequence"/>
</dbReference>